<keyword evidence="2" id="KW-0805">Transcription regulation</keyword>
<keyword evidence="4" id="KW-0804">Transcription</keyword>
<evidence type="ECO:0000256" key="1">
    <source>
        <dbReference type="ARBA" id="ARBA00009437"/>
    </source>
</evidence>
<name>A0ABY4E3Q8_9NEIS</name>
<protein>
    <submittedName>
        <fullName evidence="6">LysR family transcriptional regulator</fullName>
    </submittedName>
</protein>
<dbReference type="Gene3D" id="1.10.10.10">
    <property type="entry name" value="Winged helix-like DNA-binding domain superfamily/Winged helix DNA-binding domain"/>
    <property type="match status" value="1"/>
</dbReference>
<dbReference type="Pfam" id="PF03466">
    <property type="entry name" value="LysR_substrate"/>
    <property type="match status" value="1"/>
</dbReference>
<evidence type="ECO:0000256" key="4">
    <source>
        <dbReference type="ARBA" id="ARBA00023163"/>
    </source>
</evidence>
<evidence type="ECO:0000313" key="6">
    <source>
        <dbReference type="EMBL" id="UOO90020.1"/>
    </source>
</evidence>
<dbReference type="InterPro" id="IPR005119">
    <property type="entry name" value="LysR_subst-bd"/>
</dbReference>
<dbReference type="EMBL" id="CP091511">
    <property type="protein sequence ID" value="UOO90020.1"/>
    <property type="molecule type" value="Genomic_DNA"/>
</dbReference>
<evidence type="ECO:0000313" key="7">
    <source>
        <dbReference type="Proteomes" id="UP000832011"/>
    </source>
</evidence>
<dbReference type="PANTHER" id="PTHR30126">
    <property type="entry name" value="HTH-TYPE TRANSCRIPTIONAL REGULATOR"/>
    <property type="match status" value="1"/>
</dbReference>
<dbReference type="CDD" id="cd05466">
    <property type="entry name" value="PBP2_LTTR_substrate"/>
    <property type="match status" value="1"/>
</dbReference>
<dbReference type="InterPro" id="IPR036390">
    <property type="entry name" value="WH_DNA-bd_sf"/>
</dbReference>
<gene>
    <name evidence="6" type="ORF">LVJ82_03255</name>
</gene>
<dbReference type="Gene3D" id="3.40.190.290">
    <property type="match status" value="1"/>
</dbReference>
<comment type="similarity">
    <text evidence="1">Belongs to the LysR transcriptional regulatory family.</text>
</comment>
<reference evidence="6 7" key="1">
    <citation type="journal article" date="2022" name="Res Sq">
        <title>Evolution of multicellular longitudinally dividing oral cavity symbionts (Neisseriaceae).</title>
        <authorList>
            <person name="Nyongesa S."/>
            <person name="Weber P."/>
            <person name="Bernet E."/>
            <person name="Pullido F."/>
            <person name="Nieckarz M."/>
            <person name="Delaby M."/>
            <person name="Nieves C."/>
            <person name="Viehboeck T."/>
            <person name="Krause N."/>
            <person name="Rivera-Millot A."/>
            <person name="Nakamura A."/>
            <person name="Vischer N."/>
            <person name="VanNieuwenhze M."/>
            <person name="Brun Y."/>
            <person name="Cava F."/>
            <person name="Bulgheresi S."/>
            <person name="Veyrier F."/>
        </authorList>
    </citation>
    <scope>NUCLEOTIDE SEQUENCE [LARGE SCALE GENOMIC DNA]</scope>
    <source>
        <strain evidence="6 7">SN4</strain>
    </source>
</reference>
<evidence type="ECO:0000256" key="2">
    <source>
        <dbReference type="ARBA" id="ARBA00023015"/>
    </source>
</evidence>
<evidence type="ECO:0000259" key="5">
    <source>
        <dbReference type="PROSITE" id="PS50931"/>
    </source>
</evidence>
<dbReference type="SUPFAM" id="SSF53850">
    <property type="entry name" value="Periplasmic binding protein-like II"/>
    <property type="match status" value="1"/>
</dbReference>
<dbReference type="SUPFAM" id="SSF46785">
    <property type="entry name" value="Winged helix' DNA-binding domain"/>
    <property type="match status" value="1"/>
</dbReference>
<dbReference type="PROSITE" id="PS50931">
    <property type="entry name" value="HTH_LYSR"/>
    <property type="match status" value="1"/>
</dbReference>
<keyword evidence="7" id="KW-1185">Reference proteome</keyword>
<dbReference type="InterPro" id="IPR000847">
    <property type="entry name" value="LysR_HTH_N"/>
</dbReference>
<dbReference type="Proteomes" id="UP000832011">
    <property type="component" value="Chromosome"/>
</dbReference>
<proteinExistence type="inferred from homology"/>
<dbReference type="InterPro" id="IPR036388">
    <property type="entry name" value="WH-like_DNA-bd_sf"/>
</dbReference>
<dbReference type="PANTHER" id="PTHR30126:SF40">
    <property type="entry name" value="HTH-TYPE TRANSCRIPTIONAL REGULATOR GLTR"/>
    <property type="match status" value="1"/>
</dbReference>
<keyword evidence="3" id="KW-0238">DNA-binding</keyword>
<feature type="domain" description="HTH lysR-type" evidence="5">
    <location>
        <begin position="15"/>
        <end position="72"/>
    </location>
</feature>
<sequence>MHTDHPHTRHISDKMNWALLHTFLVIVEEKSLSRAALRLHITQSAVSQSLKKLEVQLGQQLIERSNKTFVLTPSGEKCYHAAQAMYQQLALFESQLKQQSAQLSGHLKIQVVSRIHHDAYTEFLHYFKQQHPSVTFDIEVLSSAEILRNLSQKVPVLGIALCRNLPDGLNQQLLFNQRYALYCGCHHPLFHASDVSIEQLVKQDFISFQSEQIGSVLSPLTVFKDTHGFTGKITTTTNSLDEVVRFVYAGFGIGCLPMQLGSAAHLQAALKLLPPKEGVADIPVYLLWHQKRVLSTLEERFIHELLQVDFSMHRNINLSI</sequence>
<dbReference type="PRINTS" id="PR00039">
    <property type="entry name" value="HTHLYSR"/>
</dbReference>
<dbReference type="Pfam" id="PF00126">
    <property type="entry name" value="HTH_1"/>
    <property type="match status" value="1"/>
</dbReference>
<dbReference type="RefSeq" id="WP_058356079.1">
    <property type="nucleotide sequence ID" value="NZ_CABKVG010000008.1"/>
</dbReference>
<organism evidence="6 7">
    <name type="scientific">Vitreoscilla massiliensis</name>
    <dbReference type="NCBI Taxonomy" id="1689272"/>
    <lineage>
        <taxon>Bacteria</taxon>
        <taxon>Pseudomonadati</taxon>
        <taxon>Pseudomonadota</taxon>
        <taxon>Betaproteobacteria</taxon>
        <taxon>Neisseriales</taxon>
        <taxon>Neisseriaceae</taxon>
        <taxon>Vitreoscilla</taxon>
    </lineage>
</organism>
<accession>A0ABY4E3Q8</accession>
<evidence type="ECO:0000256" key="3">
    <source>
        <dbReference type="ARBA" id="ARBA00023125"/>
    </source>
</evidence>